<dbReference type="AlphaFoldDB" id="C5K8K0"/>
<gene>
    <name evidence="1" type="ORF">Pmar_PMAR028672</name>
</gene>
<evidence type="ECO:0000313" key="2">
    <source>
        <dbReference type="Proteomes" id="UP000007800"/>
    </source>
</evidence>
<reference evidence="1 2" key="1">
    <citation type="submission" date="2008-07" db="EMBL/GenBank/DDBJ databases">
        <authorList>
            <person name="El-Sayed N."/>
            <person name="Caler E."/>
            <person name="Inman J."/>
            <person name="Amedeo P."/>
            <person name="Hass B."/>
            <person name="Wortman J."/>
        </authorList>
    </citation>
    <scope>NUCLEOTIDE SEQUENCE [LARGE SCALE GENOMIC DNA]</scope>
    <source>
        <strain evidence="2">ATCC 50983 / TXsc</strain>
    </source>
</reference>
<evidence type="ECO:0000313" key="1">
    <source>
        <dbReference type="EMBL" id="EER19207.1"/>
    </source>
</evidence>
<name>C5K8K0_PERM5</name>
<proteinExistence type="predicted"/>
<organism evidence="2">
    <name type="scientific">Perkinsus marinus (strain ATCC 50983 / TXsc)</name>
    <dbReference type="NCBI Taxonomy" id="423536"/>
    <lineage>
        <taxon>Eukaryota</taxon>
        <taxon>Sar</taxon>
        <taxon>Alveolata</taxon>
        <taxon>Perkinsozoa</taxon>
        <taxon>Perkinsea</taxon>
        <taxon>Perkinsida</taxon>
        <taxon>Perkinsidae</taxon>
        <taxon>Perkinsus</taxon>
    </lineage>
</organism>
<accession>C5K8K0</accession>
<dbReference type="Proteomes" id="UP000007800">
    <property type="component" value="Unassembled WGS sequence"/>
</dbReference>
<sequence>MAPTYESLSQSLRRSINCLVDGDRRLRTEGIITIKKGIETAVYQEIDKEGLTYDQAKMRYQLYRGCTMRTSISH</sequence>
<dbReference type="EMBL" id="GG671131">
    <property type="protein sequence ID" value="EER19207.1"/>
    <property type="molecule type" value="Genomic_DNA"/>
</dbReference>
<keyword evidence="2" id="KW-1185">Reference proteome</keyword>
<dbReference type="GeneID" id="9039446"/>
<dbReference type="InParanoid" id="C5K8K0"/>
<dbReference type="RefSeq" id="XP_002787411.1">
    <property type="nucleotide sequence ID" value="XM_002787365.1"/>
</dbReference>
<protein>
    <submittedName>
        <fullName evidence="1">Uncharacterized protein</fullName>
    </submittedName>
</protein>